<gene>
    <name evidence="2" type="ORF">SLEP1_g34829</name>
</gene>
<keyword evidence="3" id="KW-1185">Reference proteome</keyword>
<dbReference type="EMBL" id="BPVZ01000069">
    <property type="protein sequence ID" value="GKV25381.1"/>
    <property type="molecule type" value="Genomic_DNA"/>
</dbReference>
<feature type="compositionally biased region" description="Basic and acidic residues" evidence="1">
    <location>
        <begin position="92"/>
        <end position="105"/>
    </location>
</feature>
<protein>
    <submittedName>
        <fullName evidence="2">Uncharacterized protein</fullName>
    </submittedName>
</protein>
<dbReference type="AlphaFoldDB" id="A0AAV5KLJ9"/>
<sequence length="160" mass="18327">MISEDFSFPKIAKPIPQQFMFSPSLWRVSSIIYPDNAVDEELGDKREVEFPRKSFSEKDIEEKMDMLWEDFNEELKRASSLGSNKGMKRLSGSREKGSESSRESTEELYCPQGLRVCKVGSESTTGGPVCHRRVGNNGMVVMKVLRKFFLLHSLVRIKKK</sequence>
<organism evidence="2 3">
    <name type="scientific">Rubroshorea leprosula</name>
    <dbReference type="NCBI Taxonomy" id="152421"/>
    <lineage>
        <taxon>Eukaryota</taxon>
        <taxon>Viridiplantae</taxon>
        <taxon>Streptophyta</taxon>
        <taxon>Embryophyta</taxon>
        <taxon>Tracheophyta</taxon>
        <taxon>Spermatophyta</taxon>
        <taxon>Magnoliopsida</taxon>
        <taxon>eudicotyledons</taxon>
        <taxon>Gunneridae</taxon>
        <taxon>Pentapetalae</taxon>
        <taxon>rosids</taxon>
        <taxon>malvids</taxon>
        <taxon>Malvales</taxon>
        <taxon>Dipterocarpaceae</taxon>
        <taxon>Rubroshorea</taxon>
    </lineage>
</organism>
<dbReference type="PANTHER" id="PTHR34666">
    <property type="entry name" value="EXPRESSED PROTEIN"/>
    <property type="match status" value="1"/>
</dbReference>
<dbReference type="PANTHER" id="PTHR34666:SF1">
    <property type="entry name" value="OS02G0554800 PROTEIN"/>
    <property type="match status" value="1"/>
</dbReference>
<evidence type="ECO:0000256" key="1">
    <source>
        <dbReference type="SAM" id="MobiDB-lite"/>
    </source>
</evidence>
<feature type="region of interest" description="Disordered" evidence="1">
    <location>
        <begin position="82"/>
        <end position="106"/>
    </location>
</feature>
<proteinExistence type="predicted"/>
<comment type="caution">
    <text evidence="2">The sequence shown here is derived from an EMBL/GenBank/DDBJ whole genome shotgun (WGS) entry which is preliminary data.</text>
</comment>
<evidence type="ECO:0000313" key="2">
    <source>
        <dbReference type="EMBL" id="GKV25381.1"/>
    </source>
</evidence>
<name>A0AAV5KLJ9_9ROSI</name>
<accession>A0AAV5KLJ9</accession>
<dbReference type="Proteomes" id="UP001054252">
    <property type="component" value="Unassembled WGS sequence"/>
</dbReference>
<reference evidence="2 3" key="1">
    <citation type="journal article" date="2021" name="Commun. Biol.">
        <title>The genome of Shorea leprosula (Dipterocarpaceae) highlights the ecological relevance of drought in aseasonal tropical rainforests.</title>
        <authorList>
            <person name="Ng K.K.S."/>
            <person name="Kobayashi M.J."/>
            <person name="Fawcett J.A."/>
            <person name="Hatakeyama M."/>
            <person name="Paape T."/>
            <person name="Ng C.H."/>
            <person name="Ang C.C."/>
            <person name="Tnah L.H."/>
            <person name="Lee C.T."/>
            <person name="Nishiyama T."/>
            <person name="Sese J."/>
            <person name="O'Brien M.J."/>
            <person name="Copetti D."/>
            <person name="Mohd Noor M.I."/>
            <person name="Ong R.C."/>
            <person name="Putra M."/>
            <person name="Sireger I.Z."/>
            <person name="Indrioko S."/>
            <person name="Kosugi Y."/>
            <person name="Izuno A."/>
            <person name="Isagi Y."/>
            <person name="Lee S.L."/>
            <person name="Shimizu K.K."/>
        </authorList>
    </citation>
    <scope>NUCLEOTIDE SEQUENCE [LARGE SCALE GENOMIC DNA]</scope>
    <source>
        <strain evidence="2">214</strain>
    </source>
</reference>
<evidence type="ECO:0000313" key="3">
    <source>
        <dbReference type="Proteomes" id="UP001054252"/>
    </source>
</evidence>